<dbReference type="InterPro" id="IPR042007">
    <property type="entry name" value="Sortase_A"/>
</dbReference>
<evidence type="ECO:0000256" key="2">
    <source>
        <dbReference type="ARBA" id="ARBA00022801"/>
    </source>
</evidence>
<dbReference type="AlphaFoldDB" id="A0A133XR66"/>
<proteinExistence type="predicted"/>
<protein>
    <submittedName>
        <fullName evidence="6">Sortase family protein</fullName>
    </submittedName>
</protein>
<evidence type="ECO:0000256" key="3">
    <source>
        <dbReference type="ARBA" id="ARBA00022807"/>
    </source>
</evidence>
<dbReference type="InterPro" id="IPR023365">
    <property type="entry name" value="Sortase_dom-sf"/>
</dbReference>
<keyword evidence="2" id="KW-0378">Hydrolase</keyword>
<comment type="caution">
    <text evidence="6">The sequence shown here is derived from an EMBL/GenBank/DDBJ whole genome shotgun (WGS) entry which is preliminary data.</text>
</comment>
<dbReference type="Proteomes" id="UP000070422">
    <property type="component" value="Unassembled WGS sequence"/>
</dbReference>
<feature type="active site" description="Acyl-thioester intermediate" evidence="4">
    <location>
        <position position="223"/>
    </location>
</feature>
<keyword evidence="5" id="KW-0812">Transmembrane</keyword>
<dbReference type="PATRIC" id="fig|87541.4.peg.1656"/>
<keyword evidence="5" id="KW-1133">Transmembrane helix</keyword>
<feature type="transmembrane region" description="Helical" evidence="5">
    <location>
        <begin position="21"/>
        <end position="43"/>
    </location>
</feature>
<evidence type="ECO:0000313" key="7">
    <source>
        <dbReference type="Proteomes" id="UP000070422"/>
    </source>
</evidence>
<dbReference type="Gene3D" id="2.40.260.10">
    <property type="entry name" value="Sortase"/>
    <property type="match status" value="1"/>
</dbReference>
<evidence type="ECO:0000256" key="5">
    <source>
        <dbReference type="SAM" id="Phobius"/>
    </source>
</evidence>
<evidence type="ECO:0000313" key="6">
    <source>
        <dbReference type="EMBL" id="KXB33447.1"/>
    </source>
</evidence>
<keyword evidence="3" id="KW-0788">Thiol protease</keyword>
<reference evidence="6 7" key="1">
    <citation type="submission" date="2016-01" db="EMBL/GenBank/DDBJ databases">
        <authorList>
            <person name="Oliw E.H."/>
        </authorList>
    </citation>
    <scope>NUCLEOTIDE SEQUENCE [LARGE SCALE GENOMIC DNA]</scope>
    <source>
        <strain evidence="6 7">KA00635</strain>
    </source>
</reference>
<name>A0A133XR66_9LACT</name>
<feature type="active site" description="Proton donor/acceptor" evidence="4">
    <location>
        <position position="161"/>
    </location>
</feature>
<dbReference type="SUPFAM" id="SSF63817">
    <property type="entry name" value="Sortase"/>
    <property type="match status" value="1"/>
</dbReference>
<dbReference type="Pfam" id="PF04203">
    <property type="entry name" value="Sortase"/>
    <property type="match status" value="1"/>
</dbReference>
<dbReference type="EMBL" id="LSCQ01000097">
    <property type="protein sequence ID" value="KXB33447.1"/>
    <property type="molecule type" value="Genomic_DNA"/>
</dbReference>
<dbReference type="GO" id="GO:0006508">
    <property type="term" value="P:proteolysis"/>
    <property type="evidence" value="ECO:0007669"/>
    <property type="project" value="UniProtKB-KW"/>
</dbReference>
<keyword evidence="1" id="KW-0645">Protease</keyword>
<sequence>MNLNVKNIMKKKVNYMSKHNKLAIIMPLLMLLVGLSCIGYYFYDCYTTNESILATSAAVHAKEQLQDPTKKSKCPPDKVTYDPSGVDQISPEAIRRIAEKMTNPYYREAVKANAIGALSIPDSGLQVTILKGLSEVNLVSGAGTFWEEQKMGKGNYPLASHNVNNEDLLLGPLFRTKPGMKAYLTDYQKIYIYKIKSVALYSPSRSDLVDLYKPRPTLTLITCGSFNDTSERCVGIGYLLDTIDYESASSDIKNSFE</sequence>
<evidence type="ECO:0000256" key="1">
    <source>
        <dbReference type="ARBA" id="ARBA00022670"/>
    </source>
</evidence>
<dbReference type="CDD" id="cd06165">
    <property type="entry name" value="Sortase_A"/>
    <property type="match status" value="1"/>
</dbReference>
<dbReference type="InterPro" id="IPR005754">
    <property type="entry name" value="Sortase"/>
</dbReference>
<evidence type="ECO:0000256" key="4">
    <source>
        <dbReference type="PIRSR" id="PIRSR605754-1"/>
    </source>
</evidence>
<dbReference type="GO" id="GO:0008234">
    <property type="term" value="F:cysteine-type peptidase activity"/>
    <property type="evidence" value="ECO:0007669"/>
    <property type="project" value="UniProtKB-KW"/>
</dbReference>
<accession>A0A133XR66</accession>
<gene>
    <name evidence="6" type="ORF">HMPREF3187_01679</name>
</gene>
<keyword evidence="5" id="KW-0472">Membrane</keyword>
<organism evidence="6 7">
    <name type="scientific">Aerococcus christensenii</name>
    <dbReference type="NCBI Taxonomy" id="87541"/>
    <lineage>
        <taxon>Bacteria</taxon>
        <taxon>Bacillati</taxon>
        <taxon>Bacillota</taxon>
        <taxon>Bacilli</taxon>
        <taxon>Lactobacillales</taxon>
        <taxon>Aerococcaceae</taxon>
        <taxon>Aerococcus</taxon>
    </lineage>
</organism>